<dbReference type="PROSITE" id="PS50294">
    <property type="entry name" value="WD_REPEATS_REGION"/>
    <property type="match status" value="1"/>
</dbReference>
<evidence type="ECO:0000313" key="5">
    <source>
        <dbReference type="EMBL" id="TMU54982.1"/>
    </source>
</evidence>
<proteinExistence type="predicted"/>
<sequence>MEKLFFFLLMCSLINICCQKQVENKETLWTIAWSPDGKYIATGGNQEVLKVFDAKTFELLNTYPVPGVQLSRLKWHPTQNLLAVITQGRTFKAKILDLDTGKWRELQDLESSFRALDWNHTGELLAVSELEDTVSVYTVHGSRVSRFLADSKGVAGLDWHPSKNIMVTVGDQIGIYTHLGDTINAFLPRNAETLVLCVEWHTSGDFFAVGDYGLLENKVSDKDKLLQFWNIDGKKLHEIKPKKAEYRNIRWNPNGKKLASASDALRIWSQAGDLIAESASANDYLWGVDWSPDGKFIVTSSSEGKIALWDKNANLLRVIEE</sequence>
<gene>
    <name evidence="5" type="ORF">FGG15_12375</name>
</gene>
<feature type="repeat" description="WD" evidence="3">
    <location>
        <begin position="21"/>
        <end position="62"/>
    </location>
</feature>
<dbReference type="Pfam" id="PF00400">
    <property type="entry name" value="WD40"/>
    <property type="match status" value="1"/>
</dbReference>
<dbReference type="SUPFAM" id="SSF50978">
    <property type="entry name" value="WD40 repeat-like"/>
    <property type="match status" value="1"/>
</dbReference>
<dbReference type="Proteomes" id="UP000751614">
    <property type="component" value="Unassembled WGS sequence"/>
</dbReference>
<evidence type="ECO:0000256" key="2">
    <source>
        <dbReference type="ARBA" id="ARBA00022737"/>
    </source>
</evidence>
<evidence type="ECO:0000256" key="3">
    <source>
        <dbReference type="PROSITE-ProRule" id="PRU00221"/>
    </source>
</evidence>
<evidence type="ECO:0000259" key="4">
    <source>
        <dbReference type="Pfam" id="PF04762"/>
    </source>
</evidence>
<dbReference type="SMART" id="SM00320">
    <property type="entry name" value="WD40"/>
    <property type="match status" value="6"/>
</dbReference>
<keyword evidence="6" id="KW-1185">Reference proteome</keyword>
<reference evidence="5 6" key="1">
    <citation type="submission" date="2019-05" db="EMBL/GenBank/DDBJ databases">
        <title>Flagellimonas sp. AsT0115, sp. nov., isolated from a marine red algae, Asparagopsis taxiformis.</title>
        <authorList>
            <person name="Kim J."/>
            <person name="Jeong S.E."/>
            <person name="Jeon C.O."/>
        </authorList>
    </citation>
    <scope>NUCLEOTIDE SEQUENCE [LARGE SCALE GENOMIC DNA]</scope>
    <source>
        <strain evidence="5 6">AsT0115</strain>
    </source>
</reference>
<dbReference type="PROSITE" id="PS50082">
    <property type="entry name" value="WD_REPEATS_2"/>
    <property type="match status" value="2"/>
</dbReference>
<dbReference type="Pfam" id="PF04762">
    <property type="entry name" value="Beta-prop_ELP1_1st"/>
    <property type="match status" value="1"/>
</dbReference>
<dbReference type="EMBL" id="VCNI01000002">
    <property type="protein sequence ID" value="TMU54982.1"/>
    <property type="molecule type" value="Genomic_DNA"/>
</dbReference>
<dbReference type="InterPro" id="IPR015943">
    <property type="entry name" value="WD40/YVTN_repeat-like_dom_sf"/>
</dbReference>
<dbReference type="PANTHER" id="PTHR22838">
    <property type="entry name" value="WD REPEAT PROTEIN 26-RELATED"/>
    <property type="match status" value="1"/>
</dbReference>
<comment type="caution">
    <text evidence="5">The sequence shown here is derived from an EMBL/GenBank/DDBJ whole genome shotgun (WGS) entry which is preliminary data.</text>
</comment>
<dbReference type="InterPro" id="IPR056164">
    <property type="entry name" value="Beta-prop_ELP1_1st"/>
</dbReference>
<protein>
    <submittedName>
        <fullName evidence="5">WD40 repeat domain-containing protein</fullName>
    </submittedName>
</protein>
<dbReference type="Gene3D" id="2.130.10.10">
    <property type="entry name" value="YVTN repeat-like/Quinoprotein amine dehydrogenase"/>
    <property type="match status" value="2"/>
</dbReference>
<dbReference type="InterPro" id="IPR036322">
    <property type="entry name" value="WD40_repeat_dom_sf"/>
</dbReference>
<dbReference type="InterPro" id="IPR051350">
    <property type="entry name" value="WD_repeat-ST_regulator"/>
</dbReference>
<name>A0ABY2WKC4_9FLAO</name>
<dbReference type="PANTHER" id="PTHR22838:SF0">
    <property type="entry name" value="WD REPEAT-CONTAINING PROTEIN 26"/>
    <property type="match status" value="1"/>
</dbReference>
<accession>A0ABY2WKC4</accession>
<evidence type="ECO:0000256" key="1">
    <source>
        <dbReference type="ARBA" id="ARBA00022574"/>
    </source>
</evidence>
<dbReference type="InterPro" id="IPR001680">
    <property type="entry name" value="WD40_rpt"/>
</dbReference>
<keyword evidence="1 3" id="KW-0853">WD repeat</keyword>
<evidence type="ECO:0000313" key="6">
    <source>
        <dbReference type="Proteomes" id="UP000751614"/>
    </source>
</evidence>
<keyword evidence="2" id="KW-0677">Repeat</keyword>
<feature type="domain" description="ELP1 first N-terminal beta-propeller" evidence="4">
    <location>
        <begin position="25"/>
        <end position="140"/>
    </location>
</feature>
<organism evidence="5 6">
    <name type="scientific">Flagellimonas algicola</name>
    <dbReference type="NCBI Taxonomy" id="2583815"/>
    <lineage>
        <taxon>Bacteria</taxon>
        <taxon>Pseudomonadati</taxon>
        <taxon>Bacteroidota</taxon>
        <taxon>Flavobacteriia</taxon>
        <taxon>Flavobacteriales</taxon>
        <taxon>Flavobacteriaceae</taxon>
        <taxon>Flagellimonas</taxon>
    </lineage>
</organism>
<dbReference type="RefSeq" id="WP_138836670.1">
    <property type="nucleotide sequence ID" value="NZ_VCNI01000002.1"/>
</dbReference>
<feature type="repeat" description="WD" evidence="3">
    <location>
        <begin position="278"/>
        <end position="310"/>
    </location>
</feature>